<name>A0A645A178_9ZZZZ</name>
<proteinExistence type="predicted"/>
<protein>
    <submittedName>
        <fullName evidence="2">Uncharacterized protein</fullName>
    </submittedName>
</protein>
<dbReference type="AlphaFoldDB" id="A0A645A178"/>
<gene>
    <name evidence="2" type="ORF">SDC9_93657</name>
</gene>
<feature type="region of interest" description="Disordered" evidence="1">
    <location>
        <begin position="1"/>
        <end position="29"/>
    </location>
</feature>
<comment type="caution">
    <text evidence="2">The sequence shown here is derived from an EMBL/GenBank/DDBJ whole genome shotgun (WGS) entry which is preliminary data.</text>
</comment>
<reference evidence="2" key="1">
    <citation type="submission" date="2019-08" db="EMBL/GenBank/DDBJ databases">
        <authorList>
            <person name="Kucharzyk K."/>
            <person name="Murdoch R.W."/>
            <person name="Higgins S."/>
            <person name="Loffler F."/>
        </authorList>
    </citation>
    <scope>NUCLEOTIDE SEQUENCE</scope>
</reference>
<evidence type="ECO:0000313" key="2">
    <source>
        <dbReference type="EMBL" id="MPM46950.1"/>
    </source>
</evidence>
<evidence type="ECO:0000256" key="1">
    <source>
        <dbReference type="SAM" id="MobiDB-lite"/>
    </source>
</evidence>
<dbReference type="EMBL" id="VSSQ01011489">
    <property type="protein sequence ID" value="MPM46950.1"/>
    <property type="molecule type" value="Genomic_DNA"/>
</dbReference>
<organism evidence="2">
    <name type="scientific">bioreactor metagenome</name>
    <dbReference type="NCBI Taxonomy" id="1076179"/>
    <lineage>
        <taxon>unclassified sequences</taxon>
        <taxon>metagenomes</taxon>
        <taxon>ecological metagenomes</taxon>
    </lineage>
</organism>
<feature type="compositionally biased region" description="Basic residues" evidence="1">
    <location>
        <begin position="1"/>
        <end position="22"/>
    </location>
</feature>
<accession>A0A645A178</accession>
<sequence>MRKANITHVKYRRRGQKSRRSAKNGGFFRRPSLRQHFGSEIGLDLNEIDHQRTARFFGAGGVGQSQHDLLGLRHENDPVQIGPAEFAVLAVAVIFPPVDVKPLRPDARPGRIDHGVDAVTARIEHLVRRIVIAADHELQHVGLAGDKIDHFLAQDIGPFGALDHDHRGVAVVNAALRRRGLAPAALHQIAVILDRILTDRAGFGGQRLPGGEIAEEIAIFQDARN</sequence>